<evidence type="ECO:0000256" key="12">
    <source>
        <dbReference type="SAM" id="MobiDB-lite"/>
    </source>
</evidence>
<evidence type="ECO:0000256" key="8">
    <source>
        <dbReference type="ARBA" id="ARBA00022679"/>
    </source>
</evidence>
<dbReference type="EMBL" id="JBHTBR010000004">
    <property type="protein sequence ID" value="MFC7291654.1"/>
    <property type="molecule type" value="Genomic_DNA"/>
</dbReference>
<dbReference type="InterPro" id="IPR015421">
    <property type="entry name" value="PyrdxlP-dep_Trfase_major"/>
</dbReference>
<keyword evidence="5" id="KW-0963">Cytoplasm</keyword>
<reference evidence="14" key="1">
    <citation type="journal article" date="2019" name="Int. J. Syst. Evol. Microbiol.">
        <title>The Global Catalogue of Microorganisms (GCM) 10K type strain sequencing project: providing services to taxonomists for standard genome sequencing and annotation.</title>
        <authorList>
            <consortium name="The Broad Institute Genomics Platform"/>
            <consortium name="The Broad Institute Genome Sequencing Center for Infectious Disease"/>
            <person name="Wu L."/>
            <person name="Ma J."/>
        </authorList>
    </citation>
    <scope>NUCLEOTIDE SEQUENCE [LARGE SCALE GENOMIC DNA]</scope>
    <source>
        <strain evidence="14">CCUG 51308</strain>
    </source>
</reference>
<dbReference type="CDD" id="cd01494">
    <property type="entry name" value="AAT_I"/>
    <property type="match status" value="1"/>
</dbReference>
<dbReference type="PANTHER" id="PTHR21152:SF40">
    <property type="entry name" value="ALANINE--GLYOXYLATE AMINOTRANSFERASE"/>
    <property type="match status" value="1"/>
</dbReference>
<proteinExistence type="inferred from homology"/>
<evidence type="ECO:0000256" key="3">
    <source>
        <dbReference type="ARBA" id="ARBA00006904"/>
    </source>
</evidence>
<dbReference type="Gene3D" id="3.40.640.10">
    <property type="entry name" value="Type I PLP-dependent aspartate aminotransferase-like (Major domain)"/>
    <property type="match status" value="1"/>
</dbReference>
<evidence type="ECO:0000256" key="10">
    <source>
        <dbReference type="ARBA" id="ARBA00023299"/>
    </source>
</evidence>
<evidence type="ECO:0000256" key="7">
    <source>
        <dbReference type="ARBA" id="ARBA00022605"/>
    </source>
</evidence>
<dbReference type="InterPro" id="IPR022278">
    <property type="entry name" value="Pser_aminoTfrase"/>
</dbReference>
<keyword evidence="10" id="KW-0718">Serine biosynthesis</keyword>
<keyword evidence="7" id="KW-0028">Amino-acid biosynthesis</keyword>
<evidence type="ECO:0000256" key="4">
    <source>
        <dbReference type="ARBA" id="ARBA00013030"/>
    </source>
</evidence>
<protein>
    <recommendedName>
        <fullName evidence="4">phosphoserine transaminase</fullName>
        <ecNumber evidence="4">2.6.1.52</ecNumber>
    </recommendedName>
</protein>
<dbReference type="EC" id="2.6.1.52" evidence="4"/>
<accession>A0ABW2IKV4</accession>
<dbReference type="NCBIfam" id="NF002841">
    <property type="entry name" value="PRK03080.1-2"/>
    <property type="match status" value="1"/>
</dbReference>
<keyword evidence="6 13" id="KW-0032">Aminotransferase</keyword>
<comment type="cofactor">
    <cofactor evidence="1">
        <name>pyridoxal 5'-phosphate</name>
        <dbReference type="ChEBI" id="CHEBI:597326"/>
    </cofactor>
</comment>
<feature type="region of interest" description="Disordered" evidence="12">
    <location>
        <begin position="1"/>
        <end position="40"/>
    </location>
</feature>
<evidence type="ECO:0000256" key="9">
    <source>
        <dbReference type="ARBA" id="ARBA00022898"/>
    </source>
</evidence>
<dbReference type="SUPFAM" id="SSF53383">
    <property type="entry name" value="PLP-dependent transferases"/>
    <property type="match status" value="1"/>
</dbReference>
<comment type="catalytic activity">
    <reaction evidence="11">
        <text>O-phospho-L-serine + 2-oxoglutarate = 3-phosphooxypyruvate + L-glutamate</text>
        <dbReference type="Rhea" id="RHEA:14329"/>
        <dbReference type="ChEBI" id="CHEBI:16810"/>
        <dbReference type="ChEBI" id="CHEBI:18110"/>
        <dbReference type="ChEBI" id="CHEBI:29985"/>
        <dbReference type="ChEBI" id="CHEBI:57524"/>
        <dbReference type="EC" id="2.6.1.52"/>
    </reaction>
</comment>
<name>A0ABW2IKV4_9PROT</name>
<dbReference type="InterPro" id="IPR006271">
    <property type="entry name" value="Pser_aminoTfrase_methanosarc"/>
</dbReference>
<dbReference type="RefSeq" id="WP_382166890.1">
    <property type="nucleotide sequence ID" value="NZ_JBHTBR010000004.1"/>
</dbReference>
<evidence type="ECO:0000256" key="1">
    <source>
        <dbReference type="ARBA" id="ARBA00001933"/>
    </source>
</evidence>
<evidence type="ECO:0000256" key="2">
    <source>
        <dbReference type="ARBA" id="ARBA00005099"/>
    </source>
</evidence>
<dbReference type="InterPro" id="IPR015424">
    <property type="entry name" value="PyrdxlP-dep_Trfase"/>
</dbReference>
<keyword evidence="9" id="KW-0663">Pyridoxal phosphate</keyword>
<dbReference type="GO" id="GO:0004648">
    <property type="term" value="F:O-phospho-L-serine:2-oxoglutarate aminotransferase activity"/>
    <property type="evidence" value="ECO:0007669"/>
    <property type="project" value="UniProtKB-EC"/>
</dbReference>
<sequence length="386" mass="41814">MTTLTKPDVRPARAEFSSGPCAKRPGWTPAALEDTPNGRSHRAKIGKSKLKLLIDKSAELLGLPAGYRIGIMAGSDTGAIEAAMWSMLGPRPVDVFAWESFGNDWVTDVTKQLKVDAEVHTADYGQLPDLSKVRKEADVIFTWNGTTSGVRVANADWIPADQEGLVFCDATSAVFAQDLEWEKLDVVTYSWQKVLGGEGAHGMLILSPKAVERLETFTPDRPLPKLFRMTKKGKLNEGIFEGATINTPSMLAVEDCLDALNWVEGIGGAKATMARADANLAAIAKFVETSDWAAFLCEDEATRSNTSVTLKITDARVAGLDTDGQQAFVKKMTGLLDKENVAYDIAGYRDAPPGLRIWCGATVDTSDLEKLGPWLDWAFAATVAEL</sequence>
<evidence type="ECO:0000256" key="5">
    <source>
        <dbReference type="ARBA" id="ARBA00022490"/>
    </source>
</evidence>
<comment type="similarity">
    <text evidence="3">Belongs to the class-V pyridoxal-phosphate-dependent aminotransferase family. SerC subfamily.</text>
</comment>
<dbReference type="PIRSF" id="PIRSF000525">
    <property type="entry name" value="SerC"/>
    <property type="match status" value="1"/>
</dbReference>
<dbReference type="Gene3D" id="3.90.1150.10">
    <property type="entry name" value="Aspartate Aminotransferase, domain 1"/>
    <property type="match status" value="1"/>
</dbReference>
<keyword evidence="14" id="KW-1185">Reference proteome</keyword>
<evidence type="ECO:0000313" key="13">
    <source>
        <dbReference type="EMBL" id="MFC7291654.1"/>
    </source>
</evidence>
<gene>
    <name evidence="13" type="ORF">ACFQS8_08505</name>
</gene>
<evidence type="ECO:0000313" key="14">
    <source>
        <dbReference type="Proteomes" id="UP001596492"/>
    </source>
</evidence>
<comment type="pathway">
    <text evidence="2">Amino-acid biosynthesis; L-serine biosynthesis; L-serine from 3-phospho-D-glycerate: step 2/3.</text>
</comment>
<keyword evidence="8 13" id="KW-0808">Transferase</keyword>
<dbReference type="NCBIfam" id="TIGR01365">
    <property type="entry name" value="serC_2"/>
    <property type="match status" value="1"/>
</dbReference>
<evidence type="ECO:0000256" key="11">
    <source>
        <dbReference type="ARBA" id="ARBA00049007"/>
    </source>
</evidence>
<dbReference type="PANTHER" id="PTHR21152">
    <property type="entry name" value="AMINOTRANSFERASE CLASS V"/>
    <property type="match status" value="1"/>
</dbReference>
<evidence type="ECO:0000256" key="6">
    <source>
        <dbReference type="ARBA" id="ARBA00022576"/>
    </source>
</evidence>
<organism evidence="13 14">
    <name type="scientific">Hirschia litorea</name>
    <dbReference type="NCBI Taxonomy" id="1199156"/>
    <lineage>
        <taxon>Bacteria</taxon>
        <taxon>Pseudomonadati</taxon>
        <taxon>Pseudomonadota</taxon>
        <taxon>Alphaproteobacteria</taxon>
        <taxon>Hyphomonadales</taxon>
        <taxon>Hyphomonadaceae</taxon>
        <taxon>Hirschia</taxon>
    </lineage>
</organism>
<dbReference type="InterPro" id="IPR015422">
    <property type="entry name" value="PyrdxlP-dep_Trfase_small"/>
</dbReference>
<dbReference type="Proteomes" id="UP001596492">
    <property type="component" value="Unassembled WGS sequence"/>
</dbReference>
<comment type="caution">
    <text evidence="13">The sequence shown here is derived from an EMBL/GenBank/DDBJ whole genome shotgun (WGS) entry which is preliminary data.</text>
</comment>